<dbReference type="EMBL" id="BPVZ01000190">
    <property type="protein sequence ID" value="GKV45096.1"/>
    <property type="molecule type" value="Genomic_DNA"/>
</dbReference>
<dbReference type="CDD" id="cd07323">
    <property type="entry name" value="LAM"/>
    <property type="match status" value="1"/>
</dbReference>
<dbReference type="GO" id="GO:0003723">
    <property type="term" value="F:RNA binding"/>
    <property type="evidence" value="ECO:0007669"/>
    <property type="project" value="UniProtKB-UniRule"/>
</dbReference>
<gene>
    <name evidence="5" type="ORF">SLEP1_g52218</name>
</gene>
<protein>
    <recommendedName>
        <fullName evidence="4">HTH La-type RNA-binding domain-containing protein</fullName>
    </recommendedName>
</protein>
<feature type="compositionally biased region" description="Low complexity" evidence="3">
    <location>
        <begin position="1"/>
        <end position="13"/>
    </location>
</feature>
<sequence>MAANNNNANSNSSTGTVVSNHTKPIASPWTKIDREGPELIAVAPTSPSSSPSTPSTAVIEQAASASPVEEESVENGSGTNDNAGKKPAWGRPSNGAAEVGSVMGTQWPALSESARVSSKSSPDSSKVLSDGSSLSSPVVSQGTGNASVSSQKHVSNNANSNSTPNHTAPARQRSMKRNNSGVSQPPPAGSAVEASLNSPSSRDHARGGFISQSHSGNDHPQHRNSFRIRNGGPHPRGDGSHTQNYGGRRNQDHGNQDWNHHRNFNGRDAPMQSSQRGVPRFPRHGPPPPPNPAPYMPPPPSRPFGNPMAYPEFQSVYYVPAPTHPDPLSVPFITPIPPVFFPPPDLQLHDRIVNQIDYYFSNENLIKDTFLRQKMDAHGWVDIKLIAGFKKVSGLTDKIPIILDAMRSSKVVEVQGDKIRKRDDWKKWIMPQSVQIPNVPSPRFGENSSQDVLAAGIQNISLDQNVNNWSGSRNHAESSSGDLNDQLLSSSEGMAVSAQGGPVRISS</sequence>
<feature type="compositionally biased region" description="Polar residues" evidence="3">
    <location>
        <begin position="471"/>
        <end position="492"/>
    </location>
</feature>
<feature type="compositionally biased region" description="Low complexity" evidence="3">
    <location>
        <begin position="44"/>
        <end position="67"/>
    </location>
</feature>
<proteinExistence type="predicted"/>
<feature type="compositionally biased region" description="Polar residues" evidence="3">
    <location>
        <begin position="141"/>
        <end position="166"/>
    </location>
</feature>
<evidence type="ECO:0000256" key="2">
    <source>
        <dbReference type="PROSITE-ProRule" id="PRU00332"/>
    </source>
</evidence>
<dbReference type="PANTHER" id="PTHR22792:SF132">
    <property type="entry name" value="LA-RELATED PROTEIN 1"/>
    <property type="match status" value="1"/>
</dbReference>
<dbReference type="FunFam" id="1.10.10.10:FF:000131">
    <property type="entry name" value="la-related protein 1B isoform X2"/>
    <property type="match status" value="1"/>
</dbReference>
<dbReference type="InterPro" id="IPR006630">
    <property type="entry name" value="La_HTH"/>
</dbReference>
<dbReference type="Pfam" id="PF05383">
    <property type="entry name" value="La"/>
    <property type="match status" value="1"/>
</dbReference>
<dbReference type="InterPro" id="IPR045180">
    <property type="entry name" value="La_dom_prot"/>
</dbReference>
<dbReference type="InterPro" id="IPR036390">
    <property type="entry name" value="WH_DNA-bd_sf"/>
</dbReference>
<dbReference type="AlphaFoldDB" id="A0AAV5M5K1"/>
<evidence type="ECO:0000256" key="1">
    <source>
        <dbReference type="ARBA" id="ARBA00022884"/>
    </source>
</evidence>
<name>A0AAV5M5K1_9ROSI</name>
<dbReference type="Gene3D" id="1.10.10.10">
    <property type="entry name" value="Winged helix-like DNA-binding domain superfamily/Winged helix DNA-binding domain"/>
    <property type="match status" value="1"/>
</dbReference>
<keyword evidence="1 2" id="KW-0694">RNA-binding</keyword>
<keyword evidence="6" id="KW-1185">Reference proteome</keyword>
<feature type="domain" description="HTH La-type RNA-binding" evidence="4">
    <location>
        <begin position="342"/>
        <end position="431"/>
    </location>
</feature>
<feature type="compositionally biased region" description="Basic and acidic residues" evidence="3">
    <location>
        <begin position="249"/>
        <end position="260"/>
    </location>
</feature>
<comment type="caution">
    <text evidence="5">The sequence shown here is derived from an EMBL/GenBank/DDBJ whole genome shotgun (WGS) entry which is preliminary data.</text>
</comment>
<accession>A0AAV5M5K1</accession>
<feature type="region of interest" description="Disordered" evidence="3">
    <location>
        <begin position="471"/>
        <end position="507"/>
    </location>
</feature>
<dbReference type="InterPro" id="IPR036388">
    <property type="entry name" value="WH-like_DNA-bd_sf"/>
</dbReference>
<feature type="compositionally biased region" description="Low complexity" evidence="3">
    <location>
        <begin position="116"/>
        <end position="140"/>
    </location>
</feature>
<organism evidence="5 6">
    <name type="scientific">Rubroshorea leprosula</name>
    <dbReference type="NCBI Taxonomy" id="152421"/>
    <lineage>
        <taxon>Eukaryota</taxon>
        <taxon>Viridiplantae</taxon>
        <taxon>Streptophyta</taxon>
        <taxon>Embryophyta</taxon>
        <taxon>Tracheophyta</taxon>
        <taxon>Spermatophyta</taxon>
        <taxon>Magnoliopsida</taxon>
        <taxon>eudicotyledons</taxon>
        <taxon>Gunneridae</taxon>
        <taxon>Pentapetalae</taxon>
        <taxon>rosids</taxon>
        <taxon>malvids</taxon>
        <taxon>Malvales</taxon>
        <taxon>Dipterocarpaceae</taxon>
        <taxon>Rubroshorea</taxon>
    </lineage>
</organism>
<dbReference type="Proteomes" id="UP001054252">
    <property type="component" value="Unassembled WGS sequence"/>
</dbReference>
<feature type="compositionally biased region" description="Pro residues" evidence="3">
    <location>
        <begin position="284"/>
        <end position="300"/>
    </location>
</feature>
<dbReference type="PANTHER" id="PTHR22792">
    <property type="entry name" value="LUPUS LA PROTEIN-RELATED"/>
    <property type="match status" value="1"/>
</dbReference>
<dbReference type="SMART" id="SM00715">
    <property type="entry name" value="LA"/>
    <property type="match status" value="1"/>
</dbReference>
<dbReference type="PROSITE" id="PS50961">
    <property type="entry name" value="HTH_LA"/>
    <property type="match status" value="1"/>
</dbReference>
<feature type="region of interest" description="Disordered" evidence="3">
    <location>
        <begin position="1"/>
        <end position="300"/>
    </location>
</feature>
<dbReference type="SUPFAM" id="SSF46785">
    <property type="entry name" value="Winged helix' DNA-binding domain"/>
    <property type="match status" value="1"/>
</dbReference>
<evidence type="ECO:0000259" key="4">
    <source>
        <dbReference type="PROSITE" id="PS50961"/>
    </source>
</evidence>
<evidence type="ECO:0000313" key="6">
    <source>
        <dbReference type="Proteomes" id="UP001054252"/>
    </source>
</evidence>
<evidence type="ECO:0000313" key="5">
    <source>
        <dbReference type="EMBL" id="GKV45096.1"/>
    </source>
</evidence>
<reference evidence="5 6" key="1">
    <citation type="journal article" date="2021" name="Commun. Biol.">
        <title>The genome of Shorea leprosula (Dipterocarpaceae) highlights the ecological relevance of drought in aseasonal tropical rainforests.</title>
        <authorList>
            <person name="Ng K.K.S."/>
            <person name="Kobayashi M.J."/>
            <person name="Fawcett J.A."/>
            <person name="Hatakeyama M."/>
            <person name="Paape T."/>
            <person name="Ng C.H."/>
            <person name="Ang C.C."/>
            <person name="Tnah L.H."/>
            <person name="Lee C.T."/>
            <person name="Nishiyama T."/>
            <person name="Sese J."/>
            <person name="O'Brien M.J."/>
            <person name="Copetti D."/>
            <person name="Mohd Noor M.I."/>
            <person name="Ong R.C."/>
            <person name="Putra M."/>
            <person name="Sireger I.Z."/>
            <person name="Indrioko S."/>
            <person name="Kosugi Y."/>
            <person name="Izuno A."/>
            <person name="Isagi Y."/>
            <person name="Lee S.L."/>
            <person name="Shimizu K.K."/>
        </authorList>
    </citation>
    <scope>NUCLEOTIDE SEQUENCE [LARGE SCALE GENOMIC DNA]</scope>
    <source>
        <strain evidence="5">214</strain>
    </source>
</reference>
<dbReference type="GO" id="GO:0005737">
    <property type="term" value="C:cytoplasm"/>
    <property type="evidence" value="ECO:0007669"/>
    <property type="project" value="UniProtKB-ARBA"/>
</dbReference>
<evidence type="ECO:0000256" key="3">
    <source>
        <dbReference type="SAM" id="MobiDB-lite"/>
    </source>
</evidence>